<evidence type="ECO:0000256" key="1">
    <source>
        <dbReference type="ARBA" id="ARBA00004123"/>
    </source>
</evidence>
<name>A0A059EXG5_9MICR</name>
<protein>
    <recommendedName>
        <fullName evidence="4">B30.2/SPRY domain-containing protein</fullName>
    </recommendedName>
</protein>
<dbReference type="GO" id="GO:0000976">
    <property type="term" value="F:transcription cis-regulatory region binding"/>
    <property type="evidence" value="ECO:0007669"/>
    <property type="project" value="TreeGrafter"/>
</dbReference>
<dbReference type="InterPro" id="IPR001870">
    <property type="entry name" value="B30.2/SPRY"/>
</dbReference>
<dbReference type="EMBL" id="KK365235">
    <property type="protein sequence ID" value="KCZ79733.1"/>
    <property type="molecule type" value="Genomic_DNA"/>
</dbReference>
<dbReference type="SUPFAM" id="SSF49899">
    <property type="entry name" value="Concanavalin A-like lectins/glucanases"/>
    <property type="match status" value="1"/>
</dbReference>
<gene>
    <name evidence="5" type="ORF">H312_02881</name>
</gene>
<evidence type="ECO:0000259" key="4">
    <source>
        <dbReference type="PROSITE" id="PS50188"/>
    </source>
</evidence>
<keyword evidence="2" id="KW-0539">Nucleus</keyword>
<proteinExistence type="inferred from homology"/>
<evidence type="ECO:0000313" key="5">
    <source>
        <dbReference type="EMBL" id="KCZ79733.1"/>
    </source>
</evidence>
<organism evidence="5 6">
    <name type="scientific">Anncaliia algerae PRA339</name>
    <dbReference type="NCBI Taxonomy" id="1288291"/>
    <lineage>
        <taxon>Eukaryota</taxon>
        <taxon>Fungi</taxon>
        <taxon>Fungi incertae sedis</taxon>
        <taxon>Microsporidia</taxon>
        <taxon>Tubulinosematoidea</taxon>
        <taxon>Tubulinosematidae</taxon>
        <taxon>Anncaliia</taxon>
    </lineage>
</organism>
<dbReference type="VEuPathDB" id="MicrosporidiaDB:H312_02881"/>
<evidence type="ECO:0000313" key="6">
    <source>
        <dbReference type="Proteomes" id="UP000030655"/>
    </source>
</evidence>
<dbReference type="SMART" id="SM00449">
    <property type="entry name" value="SPRY"/>
    <property type="match status" value="1"/>
</dbReference>
<dbReference type="InterPro" id="IPR013320">
    <property type="entry name" value="ConA-like_dom_sf"/>
</dbReference>
<sequence>MVRKKSLKSTKDISFLPFITERKIMNMKLNYKCNENIIIEKDGLTATNPIGYRTVIADTGSSGSIYFEVNVVKSVGIRIGFITSEGELNGPVGADNKGYSYGNVNGYKFHNSVRERYGITYKENDIIGALLLRGKEYSFIKFFKNGTDLGMAFYNIPDDIFYPAVSLYDGSIVNLNFGPYLAYPYS</sequence>
<dbReference type="Gene3D" id="2.60.120.920">
    <property type="match status" value="1"/>
</dbReference>
<dbReference type="PROSITE" id="PS50188">
    <property type="entry name" value="B302_SPRY"/>
    <property type="match status" value="1"/>
</dbReference>
<dbReference type="AlphaFoldDB" id="A0A059EXG5"/>
<dbReference type="HOGENOM" id="CLU_1454043_0_0_1"/>
<comment type="similarity">
    <text evidence="3">Belongs to the cclA family.</text>
</comment>
<feature type="domain" description="B30.2/SPRY" evidence="4">
    <location>
        <begin position="1"/>
        <end position="182"/>
    </location>
</feature>
<dbReference type="GO" id="GO:0048188">
    <property type="term" value="C:Set1C/COMPASS complex"/>
    <property type="evidence" value="ECO:0007669"/>
    <property type="project" value="InterPro"/>
</dbReference>
<evidence type="ECO:0000256" key="3">
    <source>
        <dbReference type="ARBA" id="ARBA00038149"/>
    </source>
</evidence>
<comment type="subcellular location">
    <subcellularLocation>
        <location evidence="1">Nucleus</location>
    </subcellularLocation>
</comment>
<reference evidence="6" key="1">
    <citation type="submission" date="2013-02" db="EMBL/GenBank/DDBJ databases">
        <authorList>
            <consortium name="The Broad Institute Genome Sequencing Platform"/>
            <person name="Cuomo C."/>
            <person name="Becnel J."/>
            <person name="Sanscrainte N."/>
            <person name="Walker B."/>
            <person name="Young S.K."/>
            <person name="Zeng Q."/>
            <person name="Gargeya S."/>
            <person name="Fitzgerald M."/>
            <person name="Haas B."/>
            <person name="Abouelleil A."/>
            <person name="Alvarado L."/>
            <person name="Arachchi H.M."/>
            <person name="Berlin A.M."/>
            <person name="Chapman S.B."/>
            <person name="Dewar J."/>
            <person name="Goldberg J."/>
            <person name="Griggs A."/>
            <person name="Gujja S."/>
            <person name="Hansen M."/>
            <person name="Howarth C."/>
            <person name="Imamovic A."/>
            <person name="Larimer J."/>
            <person name="McCowan C."/>
            <person name="Murphy C."/>
            <person name="Neiman D."/>
            <person name="Pearson M."/>
            <person name="Priest M."/>
            <person name="Roberts A."/>
            <person name="Saif S."/>
            <person name="Shea T."/>
            <person name="Sisk P."/>
            <person name="Sykes S."/>
            <person name="Wortman J."/>
            <person name="Nusbaum C."/>
            <person name="Birren B."/>
        </authorList>
    </citation>
    <scope>NUCLEOTIDE SEQUENCE [LARGE SCALE GENOMIC DNA]</scope>
    <source>
        <strain evidence="6">PRA339</strain>
    </source>
</reference>
<evidence type="ECO:0000256" key="2">
    <source>
        <dbReference type="ARBA" id="ARBA00023242"/>
    </source>
</evidence>
<dbReference type="InterPro" id="IPR043136">
    <property type="entry name" value="B30.2/SPRY_sf"/>
</dbReference>
<accession>A0A059EXG5</accession>
<dbReference type="Pfam" id="PF00622">
    <property type="entry name" value="SPRY"/>
    <property type="match status" value="1"/>
</dbReference>
<dbReference type="InterPro" id="IPR037353">
    <property type="entry name" value="ASH2"/>
</dbReference>
<dbReference type="CDD" id="cd12872">
    <property type="entry name" value="SPRY_Ash2"/>
    <property type="match status" value="1"/>
</dbReference>
<reference evidence="5 6" key="2">
    <citation type="submission" date="2014-03" db="EMBL/GenBank/DDBJ databases">
        <title>The Genome Sequence of Anncaliia algerae insect isolate PRA339.</title>
        <authorList>
            <consortium name="The Broad Institute Genome Sequencing Platform"/>
            <consortium name="The Broad Institute Genome Sequencing Center for Infectious Disease"/>
            <person name="Cuomo C."/>
            <person name="Becnel J."/>
            <person name="Sanscrainte N."/>
            <person name="Walker B."/>
            <person name="Young S.K."/>
            <person name="Zeng Q."/>
            <person name="Gargeya S."/>
            <person name="Fitzgerald M."/>
            <person name="Haas B."/>
            <person name="Abouelleil A."/>
            <person name="Alvarado L."/>
            <person name="Arachchi H.M."/>
            <person name="Berlin A.M."/>
            <person name="Chapman S.B."/>
            <person name="Dewar J."/>
            <person name="Goldberg J."/>
            <person name="Griggs A."/>
            <person name="Gujja S."/>
            <person name="Hansen M."/>
            <person name="Howarth C."/>
            <person name="Imamovic A."/>
            <person name="Larimer J."/>
            <person name="McCowan C."/>
            <person name="Murphy C."/>
            <person name="Neiman D."/>
            <person name="Pearson M."/>
            <person name="Priest M."/>
            <person name="Roberts A."/>
            <person name="Saif S."/>
            <person name="Shea T."/>
            <person name="Sisk P."/>
            <person name="Sykes S."/>
            <person name="Wortman J."/>
            <person name="Nusbaum C."/>
            <person name="Birren B."/>
        </authorList>
    </citation>
    <scope>NUCLEOTIDE SEQUENCE [LARGE SCALE GENOMIC DNA]</scope>
    <source>
        <strain evidence="5 6">PRA339</strain>
    </source>
</reference>
<dbReference type="InterPro" id="IPR003877">
    <property type="entry name" value="SPRY_dom"/>
</dbReference>
<dbReference type="PANTHER" id="PTHR10598:SF0">
    <property type="entry name" value="SET1_ASH2 HISTONE METHYLTRANSFERASE COMPLEX SUBUNIT ASH2"/>
    <property type="match status" value="1"/>
</dbReference>
<dbReference type="PANTHER" id="PTHR10598">
    <property type="entry name" value="SET1/ASH2 HISTONE METHYLTRANSFERASE COMPLEX SUBUNIT ASH2"/>
    <property type="match status" value="1"/>
</dbReference>
<dbReference type="STRING" id="1288291.A0A059EXG5"/>
<dbReference type="Proteomes" id="UP000030655">
    <property type="component" value="Unassembled WGS sequence"/>
</dbReference>
<keyword evidence="6" id="KW-1185">Reference proteome</keyword>
<dbReference type="OrthoDB" id="2186329at2759"/>